<dbReference type="GO" id="GO:0000287">
    <property type="term" value="F:magnesium ion binding"/>
    <property type="evidence" value="ECO:0007669"/>
    <property type="project" value="UniProtKB-UniRule"/>
</dbReference>
<feature type="binding site" evidence="2">
    <location>
        <position position="39"/>
    </location>
    <ligand>
        <name>substrate</name>
    </ligand>
</feature>
<dbReference type="NCBIfam" id="NF011405">
    <property type="entry name" value="PRK14830.1"/>
    <property type="match status" value="1"/>
</dbReference>
<feature type="binding site" evidence="2">
    <location>
        <position position="34"/>
    </location>
    <ligand>
        <name>Mg(2+)</name>
        <dbReference type="ChEBI" id="CHEBI:18420"/>
    </ligand>
</feature>
<evidence type="ECO:0000256" key="2">
    <source>
        <dbReference type="HAMAP-Rule" id="MF_01139"/>
    </source>
</evidence>
<dbReference type="InterPro" id="IPR001441">
    <property type="entry name" value="UPP_synth-like"/>
</dbReference>
<keyword evidence="1 2" id="KW-0808">Transferase</keyword>
<feature type="binding site" evidence="2">
    <location>
        <position position="47"/>
    </location>
    <ligand>
        <name>substrate</name>
    </ligand>
</feature>
<dbReference type="GO" id="GO:0008834">
    <property type="term" value="F:ditrans,polycis-undecaprenyl-diphosphate synthase [(2E,6E)-farnesyl-diphosphate specific] activity"/>
    <property type="evidence" value="ECO:0007669"/>
    <property type="project" value="TreeGrafter"/>
</dbReference>
<evidence type="ECO:0000256" key="1">
    <source>
        <dbReference type="ARBA" id="ARBA00022679"/>
    </source>
</evidence>
<dbReference type="GO" id="GO:0005829">
    <property type="term" value="C:cytosol"/>
    <property type="evidence" value="ECO:0007669"/>
    <property type="project" value="TreeGrafter"/>
</dbReference>
<feature type="binding site" evidence="2">
    <location>
        <position position="225"/>
    </location>
    <ligand>
        <name>Mg(2+)</name>
        <dbReference type="ChEBI" id="CHEBI:18420"/>
    </ligand>
</feature>
<comment type="caution">
    <text evidence="5">The sequence shown here is derived from an EMBL/GenBank/DDBJ whole genome shotgun (WGS) entry which is preliminary data.</text>
</comment>
<organism evidence="5 6">
    <name type="scientific">Enterococcus cecorum</name>
    <dbReference type="NCBI Taxonomy" id="44008"/>
    <lineage>
        <taxon>Bacteria</taxon>
        <taxon>Bacillati</taxon>
        <taxon>Bacillota</taxon>
        <taxon>Bacilli</taxon>
        <taxon>Lactobacillales</taxon>
        <taxon>Enterococcaceae</taxon>
        <taxon>Enterococcus</taxon>
    </lineage>
</organism>
<feature type="binding site" evidence="2">
    <location>
        <begin position="79"/>
        <end position="81"/>
    </location>
    <ligand>
        <name>substrate</name>
    </ligand>
</feature>
<dbReference type="NCBIfam" id="TIGR00055">
    <property type="entry name" value="uppS"/>
    <property type="match status" value="1"/>
</dbReference>
<reference evidence="6" key="1">
    <citation type="submission" date="2017-04" db="EMBL/GenBank/DDBJ databases">
        <title>Function of individual gut microbiota members based on whole genome sequencing of pure cultures obtained from chicken caecum.</title>
        <authorList>
            <person name="Medvecky M."/>
            <person name="Cejkova D."/>
            <person name="Polansky O."/>
            <person name="Karasova D."/>
            <person name="Kubasova T."/>
            <person name="Cizek A."/>
            <person name="Rychlik I."/>
        </authorList>
    </citation>
    <scope>NUCLEOTIDE SEQUENCE [LARGE SCALE GENOMIC DNA]</scope>
    <source>
        <strain evidence="6">An144</strain>
    </source>
</reference>
<gene>
    <name evidence="5" type="ORF">B5E88_05750</name>
    <name evidence="3" type="ORF">P7H47_02390</name>
    <name evidence="4" type="ORF">U1294_00680</name>
</gene>
<reference evidence="4" key="4">
    <citation type="submission" date="2023-12" db="EMBL/GenBank/DDBJ databases">
        <title>Molecular genomic analyses of Enterococcus cecorum from sepsis oubreaks in broilers.</title>
        <authorList>
            <person name="Rhoads D."/>
            <person name="Alrubaye A."/>
        </authorList>
    </citation>
    <scope>NUCLEOTIDE SEQUENCE</scope>
    <source>
        <strain evidence="4">1755</strain>
    </source>
</reference>
<feature type="active site" description="Proton acceptor" evidence="2">
    <location>
        <position position="82"/>
    </location>
</feature>
<comment type="cofactor">
    <cofactor evidence="2">
        <name>Mg(2+)</name>
        <dbReference type="ChEBI" id="CHEBI:18420"/>
    </cofactor>
    <text evidence="2">Binds 2 magnesium ions per subunit.</text>
</comment>
<reference evidence="5" key="2">
    <citation type="journal article" date="2018" name="BMC Genomics">
        <title>Whole genome sequencing and function prediction of 133 gut anaerobes isolated from chicken caecum in pure cultures.</title>
        <authorList>
            <person name="Medvecky M."/>
            <person name="Cejkova D."/>
            <person name="Polansky O."/>
            <person name="Karasova D."/>
            <person name="Kubasova T."/>
            <person name="Cizek A."/>
            <person name="Rychlik I."/>
        </authorList>
    </citation>
    <scope>NUCLEOTIDE SEQUENCE</scope>
    <source>
        <strain evidence="5">An144</strain>
    </source>
</reference>
<dbReference type="PROSITE" id="PS01066">
    <property type="entry name" value="UPP_SYNTHASE"/>
    <property type="match status" value="1"/>
</dbReference>
<dbReference type="EMBL" id="JARQBI010000004">
    <property type="protein sequence ID" value="MDT2796122.1"/>
    <property type="molecule type" value="Genomic_DNA"/>
</dbReference>
<evidence type="ECO:0000313" key="4">
    <source>
        <dbReference type="EMBL" id="MDZ5596757.1"/>
    </source>
</evidence>
<dbReference type="RefSeq" id="WP_047242474.1">
    <property type="nucleotide sequence ID" value="NZ_AP035890.1"/>
</dbReference>
<keyword evidence="2" id="KW-0479">Metal-binding</keyword>
<dbReference type="EMBL" id="JAXOGL010000001">
    <property type="protein sequence ID" value="MDZ5596757.1"/>
    <property type="molecule type" value="Genomic_DNA"/>
</dbReference>
<feature type="binding site" evidence="2">
    <location>
        <position position="51"/>
    </location>
    <ligand>
        <name>substrate</name>
    </ligand>
</feature>
<dbReference type="GO" id="GO:0030145">
    <property type="term" value="F:manganese ion binding"/>
    <property type="evidence" value="ECO:0007669"/>
    <property type="project" value="TreeGrafter"/>
</dbReference>
<dbReference type="Gene3D" id="3.40.1180.10">
    <property type="entry name" value="Decaprenyl diphosphate synthase-like"/>
    <property type="match status" value="1"/>
</dbReference>
<name>A0A0H2Q471_9ENTE</name>
<sequence length="265" mass="30914">MFRFFPEKKKSSQIEEFTFQPELGVPQHIAIIMDGNGRWATNRRLPRFAGHKAGMDNVKKITKHAAKLGVKALTLYTFSTENWKRPEDEVNYLMKLPVDFFDTFVPELIEDNIRVHVMGYLDALPKHTFDAIQRAMAQTAHCTGMVLNFAFNYGSRAEILTAVRHIAKEVQEEKIALEEIDDALFADHLMTSFLPSEYRDPELMIRTSGEERISNFLLWQFAYSEFYFTDTYWPDFDEKALEQALASYQMRDRRFGGLNNKEDKK</sequence>
<evidence type="ECO:0000313" key="3">
    <source>
        <dbReference type="EMBL" id="MDT2796122.1"/>
    </source>
</evidence>
<dbReference type="CDD" id="cd00475">
    <property type="entry name" value="Cis_IPPS"/>
    <property type="match status" value="1"/>
</dbReference>
<dbReference type="HAMAP" id="MF_01139">
    <property type="entry name" value="ISPT"/>
    <property type="match status" value="1"/>
</dbReference>
<dbReference type="Proteomes" id="UP000196074">
    <property type="component" value="Unassembled WGS sequence"/>
</dbReference>
<feature type="binding site" evidence="2">
    <location>
        <position position="85"/>
    </location>
    <ligand>
        <name>substrate</name>
    </ligand>
</feature>
<comment type="subunit">
    <text evidence="2">Homodimer.</text>
</comment>
<proteinExistence type="inferred from homology"/>
<feature type="active site" evidence="2">
    <location>
        <position position="34"/>
    </location>
</feature>
<feature type="binding site" evidence="2">
    <location>
        <position position="83"/>
    </location>
    <ligand>
        <name>substrate</name>
    </ligand>
</feature>
<dbReference type="EMBL" id="NFLC01000009">
    <property type="protein sequence ID" value="OUQ10466.1"/>
    <property type="molecule type" value="Genomic_DNA"/>
</dbReference>
<accession>A0A0H2Q471</accession>
<evidence type="ECO:0000313" key="6">
    <source>
        <dbReference type="Proteomes" id="UP000196074"/>
    </source>
</evidence>
<feature type="binding site" evidence="2">
    <location>
        <begin position="212"/>
        <end position="214"/>
    </location>
    <ligand>
        <name>substrate</name>
    </ligand>
</feature>
<feature type="binding site" evidence="2">
    <location>
        <begin position="35"/>
        <end position="38"/>
    </location>
    <ligand>
        <name>substrate</name>
    </ligand>
</feature>
<feature type="binding site" evidence="2">
    <location>
        <position position="206"/>
    </location>
    <ligand>
        <name>substrate</name>
    </ligand>
</feature>
<keyword evidence="2" id="KW-0460">Magnesium</keyword>
<reference evidence="3" key="3">
    <citation type="submission" date="2023-03" db="EMBL/GenBank/DDBJ databases">
        <authorList>
            <person name="Shen W."/>
            <person name="Cai J."/>
        </authorList>
    </citation>
    <scope>NUCLEOTIDE SEQUENCE</scope>
    <source>
        <strain evidence="3">B245-2</strain>
    </source>
</reference>
<dbReference type="Pfam" id="PF01255">
    <property type="entry name" value="Prenyltransf"/>
    <property type="match status" value="1"/>
</dbReference>
<dbReference type="Proteomes" id="UP001255696">
    <property type="component" value="Unassembled WGS sequence"/>
</dbReference>
<comment type="function">
    <text evidence="2">Catalyzes the condensation of isopentenyl diphosphate (IPP) with allylic pyrophosphates generating different type of terpenoids.</text>
</comment>
<dbReference type="SUPFAM" id="SSF64005">
    <property type="entry name" value="Undecaprenyl diphosphate synthase"/>
    <property type="match status" value="1"/>
</dbReference>
<dbReference type="PANTHER" id="PTHR10291:SF0">
    <property type="entry name" value="DEHYDRODOLICHYL DIPHOSPHATE SYNTHASE 2"/>
    <property type="match status" value="1"/>
</dbReference>
<dbReference type="AlphaFoldDB" id="A0A0H2Q471"/>
<dbReference type="Proteomes" id="UP001290582">
    <property type="component" value="Unassembled WGS sequence"/>
</dbReference>
<dbReference type="FunFam" id="3.40.1180.10:FF:000001">
    <property type="entry name" value="(2E,6E)-farnesyl-diphosphate-specific ditrans,polycis-undecaprenyl-diphosphate synthase"/>
    <property type="match status" value="1"/>
</dbReference>
<dbReference type="InterPro" id="IPR018520">
    <property type="entry name" value="UPP_synth-like_CS"/>
</dbReference>
<dbReference type="InterPro" id="IPR036424">
    <property type="entry name" value="UPP_synth-like_sf"/>
</dbReference>
<dbReference type="GO" id="GO:0016094">
    <property type="term" value="P:polyprenol biosynthetic process"/>
    <property type="evidence" value="ECO:0007669"/>
    <property type="project" value="TreeGrafter"/>
</dbReference>
<protein>
    <recommendedName>
        <fullName evidence="2">Isoprenyl transferase</fullName>
        <ecNumber evidence="2">2.5.1.-</ecNumber>
    </recommendedName>
</protein>
<comment type="similarity">
    <text evidence="2">Belongs to the UPP synthase family.</text>
</comment>
<dbReference type="PANTHER" id="PTHR10291">
    <property type="entry name" value="DEHYDRODOLICHYL DIPHOSPHATE SYNTHASE FAMILY MEMBER"/>
    <property type="match status" value="1"/>
</dbReference>
<dbReference type="EC" id="2.5.1.-" evidence="2"/>
<evidence type="ECO:0000313" key="5">
    <source>
        <dbReference type="EMBL" id="OUQ10466.1"/>
    </source>
</evidence>